<protein>
    <submittedName>
        <fullName evidence="1">Uncharacterized protein</fullName>
    </submittedName>
</protein>
<proteinExistence type="predicted"/>
<sequence length="46" mass="5050">MANGIRIKVSYTKGKVSVQITLPLLPDLKRKGNKTRITIYHSAPAA</sequence>
<dbReference type="EMBL" id="AGUE01000044">
    <property type="protein sequence ID" value="EHL01879.1"/>
    <property type="molecule type" value="Genomic_DNA"/>
</dbReference>
<name>H0EI86_GLAL7</name>
<dbReference type="HOGENOM" id="CLU_3191449_0_0_1"/>
<comment type="caution">
    <text evidence="1">The sequence shown here is derived from an EMBL/GenBank/DDBJ whole genome shotgun (WGS) entry which is preliminary data.</text>
</comment>
<dbReference type="Proteomes" id="UP000005446">
    <property type="component" value="Unassembled WGS sequence"/>
</dbReference>
<evidence type="ECO:0000313" key="1">
    <source>
        <dbReference type="EMBL" id="EHL01879.1"/>
    </source>
</evidence>
<dbReference type="AlphaFoldDB" id="H0EI86"/>
<keyword evidence="2" id="KW-1185">Reference proteome</keyword>
<dbReference type="InParanoid" id="H0EI86"/>
<accession>H0EI86</accession>
<reference evidence="1 2" key="1">
    <citation type="journal article" date="2012" name="Eukaryot. Cell">
        <title>Genome sequence of the fungus Glarea lozoyensis: the first genome sequence of a species from the Helotiaceae family.</title>
        <authorList>
            <person name="Youssar L."/>
            <person name="Gruening B.A."/>
            <person name="Erxleben A."/>
            <person name="Guenther S."/>
            <person name="Huettel W."/>
        </authorList>
    </citation>
    <scope>NUCLEOTIDE SEQUENCE [LARGE SCALE GENOMIC DNA]</scope>
    <source>
        <strain evidence="2">ATCC 74030 / MF5533</strain>
    </source>
</reference>
<evidence type="ECO:0000313" key="2">
    <source>
        <dbReference type="Proteomes" id="UP000005446"/>
    </source>
</evidence>
<organism evidence="1 2">
    <name type="scientific">Glarea lozoyensis (strain ATCC 74030 / MF5533)</name>
    <dbReference type="NCBI Taxonomy" id="1104152"/>
    <lineage>
        <taxon>Eukaryota</taxon>
        <taxon>Fungi</taxon>
        <taxon>Dikarya</taxon>
        <taxon>Ascomycota</taxon>
        <taxon>Pezizomycotina</taxon>
        <taxon>Leotiomycetes</taxon>
        <taxon>Helotiales</taxon>
        <taxon>Helotiaceae</taxon>
        <taxon>Glarea</taxon>
    </lineage>
</organism>
<gene>
    <name evidence="1" type="ORF">M7I_2236</name>
</gene>